<feature type="binding site" evidence="10">
    <location>
        <begin position="149"/>
        <end position="152"/>
    </location>
    <ligand>
        <name>GTP</name>
        <dbReference type="ChEBI" id="CHEBI:37565"/>
    </ligand>
</feature>
<dbReference type="Gene3D" id="3.40.50.300">
    <property type="entry name" value="P-loop containing nucleotide triphosphate hydrolases"/>
    <property type="match status" value="1"/>
</dbReference>
<feature type="binding site" evidence="10">
    <location>
        <position position="282"/>
    </location>
    <ligand>
        <name>Zn(2+)</name>
        <dbReference type="ChEBI" id="CHEBI:29105"/>
    </ligand>
</feature>
<dbReference type="EC" id="3.6.1.-" evidence="10"/>
<evidence type="ECO:0000259" key="12">
    <source>
        <dbReference type="PROSITE" id="PS50936"/>
    </source>
</evidence>
<keyword evidence="2 10" id="KW-0690">Ribosome biogenesis</keyword>
<dbReference type="Proteomes" id="UP000614200">
    <property type="component" value="Unassembled WGS sequence"/>
</dbReference>
<evidence type="ECO:0000256" key="3">
    <source>
        <dbReference type="ARBA" id="ARBA00022723"/>
    </source>
</evidence>
<dbReference type="CDD" id="cd01854">
    <property type="entry name" value="YjeQ_EngC"/>
    <property type="match status" value="1"/>
</dbReference>
<feature type="binding site" evidence="10">
    <location>
        <position position="295"/>
    </location>
    <ligand>
        <name>Zn(2+)</name>
        <dbReference type="ChEBI" id="CHEBI:29105"/>
    </ligand>
</feature>
<dbReference type="NCBIfam" id="TIGR00157">
    <property type="entry name" value="ribosome small subunit-dependent GTPase A"/>
    <property type="match status" value="1"/>
</dbReference>
<evidence type="ECO:0000256" key="10">
    <source>
        <dbReference type="HAMAP-Rule" id="MF_01820"/>
    </source>
</evidence>
<feature type="region of interest" description="Disordered" evidence="11">
    <location>
        <begin position="322"/>
        <end position="360"/>
    </location>
</feature>
<comment type="caution">
    <text evidence="14">The sequence shown here is derived from an EMBL/GenBank/DDBJ whole genome shotgun (WGS) entry which is preliminary data.</text>
</comment>
<evidence type="ECO:0000256" key="11">
    <source>
        <dbReference type="SAM" id="MobiDB-lite"/>
    </source>
</evidence>
<comment type="subunit">
    <text evidence="10">Monomer. Associates with 30S ribosomal subunit, binds 16S rRNA.</text>
</comment>
<evidence type="ECO:0000313" key="14">
    <source>
        <dbReference type="EMBL" id="MBF4694663.1"/>
    </source>
</evidence>
<dbReference type="PROSITE" id="PS50936">
    <property type="entry name" value="ENGC_GTPASE"/>
    <property type="match status" value="1"/>
</dbReference>
<feature type="domain" description="EngC GTPase" evidence="12">
    <location>
        <begin position="110"/>
        <end position="257"/>
    </location>
</feature>
<name>A0ABR9ZW20_9FIRM</name>
<evidence type="ECO:0000256" key="7">
    <source>
        <dbReference type="ARBA" id="ARBA00022833"/>
    </source>
</evidence>
<keyword evidence="3 10" id="KW-0479">Metal-binding</keyword>
<keyword evidence="5 10" id="KW-0547">Nucleotide-binding</keyword>
<dbReference type="PANTHER" id="PTHR32120:SF10">
    <property type="entry name" value="SMALL RIBOSOMAL SUBUNIT BIOGENESIS GTPASE RSGA"/>
    <property type="match status" value="1"/>
</dbReference>
<sequence>MDLTLYGWHEQLESQWIEILNHRETIEKELLRGRILLDYGQRFKVVTENGEKWLERPTQSALQLVVGDWVIMTADEYQEDEAHFEGLMDRKTKFSRMASGTEIKEQIVATNVDIVFLVQSLNKDFNPRRLERYLIATWESGATPVVVLTKSDLCDDFLKHIQTVHEIAVGVDVHAISSLTGAGIEAIKPYFKKGITVALLGSSGVGKSTLVNTLIGSDILETQDIREDDSKGRHTTTHRELVLLPEGGMILDTPGMRSLALWDAEEGMSHHFGDIEQLIASCKFNNCGHKHEPGCAVQKALKSGQLKHEHWESWRKLQREQKHLEQKMKQKERALDKAQSHYHVKRENKNRIIRHESEDY</sequence>
<keyword evidence="6 10" id="KW-0378">Hydrolase</keyword>
<dbReference type="PANTHER" id="PTHR32120">
    <property type="entry name" value="SMALL RIBOSOMAL SUBUNIT BIOGENESIS GTPASE RSGA"/>
    <property type="match status" value="1"/>
</dbReference>
<keyword evidence="7 10" id="KW-0862">Zinc</keyword>
<dbReference type="InterPro" id="IPR030378">
    <property type="entry name" value="G_CP_dom"/>
</dbReference>
<feature type="domain" description="CP-type G" evidence="13">
    <location>
        <begin position="101"/>
        <end position="259"/>
    </location>
</feature>
<accession>A0ABR9ZW20</accession>
<organism evidence="14 15">
    <name type="scientific">Fusibacter ferrireducens</name>
    <dbReference type="NCBI Taxonomy" id="2785058"/>
    <lineage>
        <taxon>Bacteria</taxon>
        <taxon>Bacillati</taxon>
        <taxon>Bacillota</taxon>
        <taxon>Clostridia</taxon>
        <taxon>Eubacteriales</taxon>
        <taxon>Eubacteriales Family XII. Incertae Sedis</taxon>
        <taxon>Fusibacter</taxon>
    </lineage>
</organism>
<dbReference type="Gene3D" id="1.10.40.50">
    <property type="entry name" value="Probable gtpase engc, domain 3"/>
    <property type="match status" value="1"/>
</dbReference>
<dbReference type="InterPro" id="IPR010914">
    <property type="entry name" value="RsgA_GTPase_dom"/>
</dbReference>
<comment type="cofactor">
    <cofactor evidence="10">
        <name>Zn(2+)</name>
        <dbReference type="ChEBI" id="CHEBI:29105"/>
    </cofactor>
    <text evidence="10">Binds 1 zinc ion per subunit.</text>
</comment>
<comment type="similarity">
    <text evidence="10">Belongs to the TRAFAC class YlqF/YawG GTPase family. RsgA subfamily.</text>
</comment>
<evidence type="ECO:0000256" key="9">
    <source>
        <dbReference type="ARBA" id="ARBA00023134"/>
    </source>
</evidence>
<evidence type="ECO:0000256" key="1">
    <source>
        <dbReference type="ARBA" id="ARBA00022490"/>
    </source>
</evidence>
<dbReference type="PROSITE" id="PS51721">
    <property type="entry name" value="G_CP"/>
    <property type="match status" value="1"/>
</dbReference>
<dbReference type="EMBL" id="JADKNH010000010">
    <property type="protein sequence ID" value="MBF4694663.1"/>
    <property type="molecule type" value="Genomic_DNA"/>
</dbReference>
<reference evidence="14 15" key="1">
    <citation type="submission" date="2020-11" db="EMBL/GenBank/DDBJ databases">
        <title>Fusibacter basophilias sp. nov.</title>
        <authorList>
            <person name="Qiu D."/>
        </authorList>
    </citation>
    <scope>NUCLEOTIDE SEQUENCE [LARGE SCALE GENOMIC DNA]</scope>
    <source>
        <strain evidence="14 15">Q10-2</strain>
    </source>
</reference>
<keyword evidence="1 10" id="KW-0963">Cytoplasm</keyword>
<keyword evidence="9 10" id="KW-0342">GTP-binding</keyword>
<feature type="binding site" evidence="10">
    <location>
        <position position="287"/>
    </location>
    <ligand>
        <name>Zn(2+)</name>
        <dbReference type="ChEBI" id="CHEBI:29105"/>
    </ligand>
</feature>
<feature type="binding site" evidence="10">
    <location>
        <begin position="201"/>
        <end position="209"/>
    </location>
    <ligand>
        <name>GTP</name>
        <dbReference type="ChEBI" id="CHEBI:37565"/>
    </ligand>
</feature>
<dbReference type="SUPFAM" id="SSF52540">
    <property type="entry name" value="P-loop containing nucleoside triphosphate hydrolases"/>
    <property type="match status" value="1"/>
</dbReference>
<proteinExistence type="inferred from homology"/>
<evidence type="ECO:0000256" key="4">
    <source>
        <dbReference type="ARBA" id="ARBA00022730"/>
    </source>
</evidence>
<evidence type="ECO:0000256" key="6">
    <source>
        <dbReference type="ARBA" id="ARBA00022801"/>
    </source>
</evidence>
<gene>
    <name evidence="10 14" type="primary">rsgA</name>
    <name evidence="14" type="ORF">ISU02_16240</name>
</gene>
<dbReference type="HAMAP" id="MF_01820">
    <property type="entry name" value="GTPase_RsgA"/>
    <property type="match status" value="1"/>
</dbReference>
<evidence type="ECO:0000256" key="5">
    <source>
        <dbReference type="ARBA" id="ARBA00022741"/>
    </source>
</evidence>
<dbReference type="InterPro" id="IPR004881">
    <property type="entry name" value="Ribosome_biogen_GTPase_RsgA"/>
</dbReference>
<evidence type="ECO:0000256" key="2">
    <source>
        <dbReference type="ARBA" id="ARBA00022517"/>
    </source>
</evidence>
<evidence type="ECO:0000256" key="8">
    <source>
        <dbReference type="ARBA" id="ARBA00022884"/>
    </source>
</evidence>
<comment type="function">
    <text evidence="10">One of several proteins that assist in the late maturation steps of the functional core of the 30S ribosomal subunit. Helps release RbfA from mature subunits. May play a role in the assembly of ribosomal proteins into the subunit. Circularly permuted GTPase that catalyzes slow GTP hydrolysis, GTPase activity is stimulated by the 30S ribosomal subunit.</text>
</comment>
<keyword evidence="4 10" id="KW-0699">rRNA-binding</keyword>
<dbReference type="Pfam" id="PF03193">
    <property type="entry name" value="RsgA_GTPase"/>
    <property type="match status" value="1"/>
</dbReference>
<feature type="binding site" evidence="10">
    <location>
        <position position="289"/>
    </location>
    <ligand>
        <name>Zn(2+)</name>
        <dbReference type="ChEBI" id="CHEBI:29105"/>
    </ligand>
</feature>
<protein>
    <recommendedName>
        <fullName evidence="10">Small ribosomal subunit biogenesis GTPase RsgA</fullName>
        <ecNumber evidence="10">3.6.1.-</ecNumber>
    </recommendedName>
</protein>
<evidence type="ECO:0000313" key="15">
    <source>
        <dbReference type="Proteomes" id="UP000614200"/>
    </source>
</evidence>
<keyword evidence="15" id="KW-1185">Reference proteome</keyword>
<keyword evidence="8 10" id="KW-0694">RNA-binding</keyword>
<evidence type="ECO:0000259" key="13">
    <source>
        <dbReference type="PROSITE" id="PS51721"/>
    </source>
</evidence>
<comment type="subcellular location">
    <subcellularLocation>
        <location evidence="10">Cytoplasm</location>
    </subcellularLocation>
</comment>
<dbReference type="InterPro" id="IPR027417">
    <property type="entry name" value="P-loop_NTPase"/>
</dbReference>